<evidence type="ECO:0000313" key="4">
    <source>
        <dbReference type="Proteomes" id="UP001235303"/>
    </source>
</evidence>
<keyword evidence="4" id="KW-1185">Reference proteome</keyword>
<dbReference type="InterPro" id="IPR011990">
    <property type="entry name" value="TPR-like_helical_dom_sf"/>
</dbReference>
<dbReference type="InterPro" id="IPR024983">
    <property type="entry name" value="CHAT_dom"/>
</dbReference>
<dbReference type="SMART" id="SM00028">
    <property type="entry name" value="TPR"/>
    <property type="match status" value="8"/>
</dbReference>
<accession>A0ABT7AYX0</accession>
<feature type="domain" description="CHAT" evidence="2">
    <location>
        <begin position="768"/>
        <end position="1093"/>
    </location>
</feature>
<dbReference type="Proteomes" id="UP001235303">
    <property type="component" value="Unassembled WGS sequence"/>
</dbReference>
<gene>
    <name evidence="3" type="ORF">PMG71_17760</name>
</gene>
<comment type="caution">
    <text evidence="3">The sequence shown here is derived from an EMBL/GenBank/DDBJ whole genome shotgun (WGS) entry which is preliminary data.</text>
</comment>
<evidence type="ECO:0000313" key="3">
    <source>
        <dbReference type="EMBL" id="MDJ1171278.1"/>
    </source>
</evidence>
<evidence type="ECO:0000259" key="2">
    <source>
        <dbReference type="Pfam" id="PF12770"/>
    </source>
</evidence>
<dbReference type="SUPFAM" id="SSF48452">
    <property type="entry name" value="TPR-like"/>
    <property type="match status" value="3"/>
</dbReference>
<dbReference type="EMBL" id="JAQOSP010000109">
    <property type="protein sequence ID" value="MDJ1171278.1"/>
    <property type="molecule type" value="Genomic_DNA"/>
</dbReference>
<sequence length="1094" mass="123568">MDEQRIAAYLHLIQQLLTCPDGDEGRILNENRELVNGEFLQVCETIAQQMEQGGRENEAQFLRQLVRVLRGNGERATEQEYKQFWMTVLQATEESRGDPNGVYPLLQQNLDKLDLTLAQILPAWASQTLEQVEAEQRQGIAAVIGNFGNLIQQFPLGSRADNLEIAIICYEIAFTVFTQATNPPIWATLQNNLGAVYLDRIRGERAENLEKAIAAYSLALQVYTPEAFPQYWATTQNNLGLAYLDRIRGERAENLEKAIAAYSLALQVLTREAFPQYWAMTQSNLGEAYSNRIRGERAENLEEAIAAYSLALQVRTREAFPQDWATTQNNLGAAYSNRIRGERAENLEKAIAAYSLALQVYTREAFPQYWAMTQHNLGTAYLYHIRGERAQNLEEAIAAFSQALQVRTREAFPQDWAATQNNLGGAYHQRIRGERAENLEKAISAYSLALQVRTRQAFPQQWAMTQNNLGAAYRDRIRGERAKNLEEAIRRYQEALKVRTREAFPQDHAATLWNLGLAYRKARQPQNAYSTFAQAIDTVEEIRRGIILGGDADKQKLAEEWQKLYQSMIEVCLELEDDSGALEYAERSKARNLVELLAATRLRPEAIPPDLWERYRDLYQQWWQVQQQQGGDSDSRPTPGDSRSAPVGGGSGVPAATVRTLRQQLDQLIAEDITPHDPKFGYGQQVTPITYGEIQGLVNPHTVLVEWYFTAKGVHSFIVTHQGTQPQVLTTDPQALERLGELTNLYLSSYQQDDLTPWQTQLPTYLAALAEILELDTLVAALPDSCQQLILVPYRWLHLFPLHALPLEGGILADRFPQGIRYAPSSQILQLSVSQDAPVSGEALFAVQNPTADLEYTDLEVEAIQQSFSAPPTILQGEQATKTEFNQRLSQLTTTDFAHFACHGYFNFVHPQSSGLILAGSQMGETGDRRTPAIRSRRGTFEPDKCLILPEIFNLRLPHCRLVVLSACETAISDITATSDEYISILAGFFFAGSRHVLGTLWAVNDVSTALFMIYFYERLFTEPRPSVTLALKQTQEWMRQVTVGELRGWVRGCRLMSEPGKKRVMARFARGYKPEYTPYDEPYYWAGFCVVGV</sequence>
<dbReference type="Pfam" id="PF12770">
    <property type="entry name" value="CHAT"/>
    <property type="match status" value="1"/>
</dbReference>
<dbReference type="Gene3D" id="1.25.40.10">
    <property type="entry name" value="Tetratricopeptide repeat domain"/>
    <property type="match status" value="3"/>
</dbReference>
<dbReference type="InterPro" id="IPR019734">
    <property type="entry name" value="TPR_rpt"/>
</dbReference>
<proteinExistence type="predicted"/>
<dbReference type="RefSeq" id="WP_283755032.1">
    <property type="nucleotide sequence ID" value="NZ_JAQOSP010000109.1"/>
</dbReference>
<reference evidence="3 4" key="1">
    <citation type="submission" date="2023-01" db="EMBL/GenBank/DDBJ databases">
        <title>Novel diversity within Roseofilum (Cyanobacteria; Desertifilaceae) from marine benthic mats with descriptions of four novel species.</title>
        <authorList>
            <person name="Wang Y."/>
            <person name="Berthold D.E."/>
            <person name="Hu J."/>
            <person name="Lefler F.W."/>
            <person name="Laughinghouse H.D. IV."/>
        </authorList>
    </citation>
    <scope>NUCLEOTIDE SEQUENCE [LARGE SCALE GENOMIC DNA]</scope>
    <source>
        <strain evidence="3 4">BLCC-M154</strain>
    </source>
</reference>
<dbReference type="Pfam" id="PF13374">
    <property type="entry name" value="TPR_10"/>
    <property type="match status" value="3"/>
</dbReference>
<organism evidence="3 4">
    <name type="scientific">Roseofilum acuticapitatum BLCC-M154</name>
    <dbReference type="NCBI Taxonomy" id="3022444"/>
    <lineage>
        <taxon>Bacteria</taxon>
        <taxon>Bacillati</taxon>
        <taxon>Cyanobacteriota</taxon>
        <taxon>Cyanophyceae</taxon>
        <taxon>Desertifilales</taxon>
        <taxon>Desertifilaceae</taxon>
        <taxon>Roseofilum</taxon>
        <taxon>Roseofilum acuticapitatum</taxon>
    </lineage>
</organism>
<name>A0ABT7AYX0_9CYAN</name>
<evidence type="ECO:0000256" key="1">
    <source>
        <dbReference type="SAM" id="MobiDB-lite"/>
    </source>
</evidence>
<feature type="region of interest" description="Disordered" evidence="1">
    <location>
        <begin position="626"/>
        <end position="653"/>
    </location>
</feature>
<protein>
    <submittedName>
        <fullName evidence="3">CHAT domain-containing protein</fullName>
    </submittedName>
</protein>
<dbReference type="PANTHER" id="PTHR10098">
    <property type="entry name" value="RAPSYN-RELATED"/>
    <property type="match status" value="1"/>
</dbReference>